<dbReference type="CDD" id="cd00616">
    <property type="entry name" value="AHBA_syn"/>
    <property type="match status" value="1"/>
</dbReference>
<dbReference type="Gene3D" id="3.40.640.10">
    <property type="entry name" value="Type I PLP-dependent aspartate aminotransferase-like (Major domain)"/>
    <property type="match status" value="1"/>
</dbReference>
<dbReference type="Gene3D" id="3.90.1150.10">
    <property type="entry name" value="Aspartate Aminotransferase, domain 1"/>
    <property type="match status" value="1"/>
</dbReference>
<dbReference type="InterPro" id="IPR000653">
    <property type="entry name" value="DegT/StrS_aminotransferase"/>
</dbReference>
<dbReference type="OrthoDB" id="10355at2157"/>
<sequence>MTETGANDEPIPLFRIDWDETELKNAVESITRGGYWANGPFVDQFEELLAAYFDVEHAVVFNSGTSALVSSLDAAGAGPGDEVIVPSFTFIATANAVKAVGATPVFADIEPAYYGLDPDAVRDAITDETAAIVPVHYAGHPCRIGELQEIAAAHDLHLIEDAAEAQGARYESQPVGTLGDAGVLSFCQNKIITTGEGGAVVTDDDGIAKRLRLRRSHGRASGEYFDSAETGEYVAMGYNFRMPDIAAALGVAQMERIEDIIERRRAIAADLTERIAGIEGVHPPVEAEDARHVYQLYTVAFDEVIDRDAVIEYLAERDIASKVYFEPIHLSRFYRAEHGSEPGMLPTTEAMSERVLSLPMHANLPPAHRQRIAAELAAAVENCRA</sequence>
<evidence type="ECO:0000313" key="3">
    <source>
        <dbReference type="Proteomes" id="UP000289691"/>
    </source>
</evidence>
<dbReference type="PIRSF" id="PIRSF000390">
    <property type="entry name" value="PLP_StrS"/>
    <property type="match status" value="1"/>
</dbReference>
<name>A0A498KWI5_9EURY</name>
<keyword evidence="2" id="KW-0032">Aminotransferase</keyword>
<dbReference type="InterPro" id="IPR015424">
    <property type="entry name" value="PyrdxlP-dep_Trfase"/>
</dbReference>
<dbReference type="Pfam" id="PF01041">
    <property type="entry name" value="DegT_DnrJ_EryC1"/>
    <property type="match status" value="1"/>
</dbReference>
<dbReference type="GO" id="GO:0030170">
    <property type="term" value="F:pyridoxal phosphate binding"/>
    <property type="evidence" value="ECO:0007669"/>
    <property type="project" value="TreeGrafter"/>
</dbReference>
<comment type="similarity">
    <text evidence="1">Belongs to the DegT/DnrJ/EryC1 family.</text>
</comment>
<dbReference type="SUPFAM" id="SSF53383">
    <property type="entry name" value="PLP-dependent transferases"/>
    <property type="match status" value="1"/>
</dbReference>
<dbReference type="EMBL" id="RDFA01000007">
    <property type="protein sequence ID" value="RXK46957.1"/>
    <property type="molecule type" value="Genomic_DNA"/>
</dbReference>
<keyword evidence="2" id="KW-0808">Transferase</keyword>
<keyword evidence="1" id="KW-0663">Pyridoxal phosphate</keyword>
<accession>A0A498KWI5</accession>
<dbReference type="AlphaFoldDB" id="A0A498KWI5"/>
<dbReference type="GO" id="GO:0008483">
    <property type="term" value="F:transaminase activity"/>
    <property type="evidence" value="ECO:0007669"/>
    <property type="project" value="UniProtKB-KW"/>
</dbReference>
<dbReference type="GO" id="GO:0000271">
    <property type="term" value="P:polysaccharide biosynthetic process"/>
    <property type="evidence" value="ECO:0007669"/>
    <property type="project" value="TreeGrafter"/>
</dbReference>
<gene>
    <name evidence="2" type="ORF">EAF64_17575</name>
</gene>
<keyword evidence="3" id="KW-1185">Reference proteome</keyword>
<comment type="caution">
    <text evidence="2">The sequence shown here is derived from an EMBL/GenBank/DDBJ whole genome shotgun (WGS) entry which is preliminary data.</text>
</comment>
<proteinExistence type="inferred from homology"/>
<dbReference type="RefSeq" id="WP_129070290.1">
    <property type="nucleotide sequence ID" value="NZ_RDFA01000007.1"/>
</dbReference>
<dbReference type="PANTHER" id="PTHR30244:SF34">
    <property type="entry name" value="DTDP-4-AMINO-4,6-DIDEOXYGALACTOSE TRANSAMINASE"/>
    <property type="match status" value="1"/>
</dbReference>
<reference evidence="2 3" key="1">
    <citation type="submission" date="2019-01" db="EMBL/GenBank/DDBJ databases">
        <title>Halorientalis sp. F13-25 a new haloarchaeum isolated from hypersaline water.</title>
        <authorList>
            <person name="Ana D.-V."/>
            <person name="Cristina S.-P."/>
            <person name="Antonio V."/>
        </authorList>
    </citation>
    <scope>NUCLEOTIDE SEQUENCE [LARGE SCALE GENOMIC DNA]</scope>
    <source>
        <strain evidence="2 3">F13-25</strain>
    </source>
</reference>
<protein>
    <submittedName>
        <fullName evidence="2">DegT/DnrJ/EryC1/StrS family aminotransferase</fullName>
    </submittedName>
</protein>
<evidence type="ECO:0000256" key="1">
    <source>
        <dbReference type="RuleBase" id="RU004508"/>
    </source>
</evidence>
<organism evidence="2 3">
    <name type="scientific">Halorientalis pallida</name>
    <dbReference type="NCBI Taxonomy" id="2479928"/>
    <lineage>
        <taxon>Archaea</taxon>
        <taxon>Methanobacteriati</taxon>
        <taxon>Methanobacteriota</taxon>
        <taxon>Stenosarchaea group</taxon>
        <taxon>Halobacteria</taxon>
        <taxon>Halobacteriales</taxon>
        <taxon>Haloarculaceae</taxon>
        <taxon>Halorientalis</taxon>
    </lineage>
</organism>
<evidence type="ECO:0000313" key="2">
    <source>
        <dbReference type="EMBL" id="RXK46957.1"/>
    </source>
</evidence>
<dbReference type="InterPro" id="IPR015421">
    <property type="entry name" value="PyrdxlP-dep_Trfase_major"/>
</dbReference>
<dbReference type="Proteomes" id="UP000289691">
    <property type="component" value="Unassembled WGS sequence"/>
</dbReference>
<dbReference type="InterPro" id="IPR015422">
    <property type="entry name" value="PyrdxlP-dep_Trfase_small"/>
</dbReference>
<dbReference type="PANTHER" id="PTHR30244">
    <property type="entry name" value="TRANSAMINASE"/>
    <property type="match status" value="1"/>
</dbReference>